<accession>A0ABY3ZE04</accession>
<evidence type="ECO:0000313" key="3">
    <source>
        <dbReference type="Proteomes" id="UP000829494"/>
    </source>
</evidence>
<keyword evidence="3" id="KW-1185">Reference proteome</keyword>
<evidence type="ECO:0000256" key="1">
    <source>
        <dbReference type="SAM" id="MobiDB-lite"/>
    </source>
</evidence>
<proteinExistence type="predicted"/>
<organism evidence="2 3">
    <name type="scientific">Streptomyces rimosus subsp. rimosus</name>
    <dbReference type="NCBI Taxonomy" id="132474"/>
    <lineage>
        <taxon>Bacteria</taxon>
        <taxon>Bacillati</taxon>
        <taxon>Actinomycetota</taxon>
        <taxon>Actinomycetes</taxon>
        <taxon>Kitasatosporales</taxon>
        <taxon>Streptomycetaceae</taxon>
        <taxon>Streptomyces</taxon>
    </lineage>
</organism>
<sequence>MLPGEMGQLHDLAEACRADGYWDFFLTATALRSPAGAAPPSARSPSADPAADRRVTVDGSSFET</sequence>
<gene>
    <name evidence="2" type="ORF">SRIMR7_41030</name>
</gene>
<protein>
    <submittedName>
        <fullName evidence="2">Uncharacterized protein</fullName>
    </submittedName>
</protein>
<reference evidence="2 3" key="1">
    <citation type="submission" date="2022-03" db="EMBL/GenBank/DDBJ databases">
        <title>Complete genome of Streptomyces rimosus ssp. rimosus R7 (=ATCC 10970).</title>
        <authorList>
            <person name="Beganovic S."/>
            <person name="Ruckert C."/>
            <person name="Busche T."/>
            <person name="Kalinowski J."/>
            <person name="Wittmann C."/>
        </authorList>
    </citation>
    <scope>NUCLEOTIDE SEQUENCE [LARGE SCALE GENOMIC DNA]</scope>
    <source>
        <strain evidence="2 3">R7</strain>
    </source>
</reference>
<feature type="region of interest" description="Disordered" evidence="1">
    <location>
        <begin position="34"/>
        <end position="64"/>
    </location>
</feature>
<dbReference type="Proteomes" id="UP000829494">
    <property type="component" value="Chromosome"/>
</dbReference>
<dbReference type="EMBL" id="CP094298">
    <property type="protein sequence ID" value="UNZ08553.1"/>
    <property type="molecule type" value="Genomic_DNA"/>
</dbReference>
<evidence type="ECO:0000313" key="2">
    <source>
        <dbReference type="EMBL" id="UNZ08553.1"/>
    </source>
</evidence>
<feature type="compositionally biased region" description="Low complexity" evidence="1">
    <location>
        <begin position="34"/>
        <end position="49"/>
    </location>
</feature>
<name>A0ABY3ZE04_STRRM</name>